<dbReference type="EMBL" id="JAIWYP010000002">
    <property type="protein sequence ID" value="KAH3871149.1"/>
    <property type="molecule type" value="Genomic_DNA"/>
</dbReference>
<reference evidence="1" key="1">
    <citation type="journal article" date="2019" name="bioRxiv">
        <title>The Genome of the Zebra Mussel, Dreissena polymorpha: A Resource for Invasive Species Research.</title>
        <authorList>
            <person name="McCartney M.A."/>
            <person name="Auch B."/>
            <person name="Kono T."/>
            <person name="Mallez S."/>
            <person name="Zhang Y."/>
            <person name="Obille A."/>
            <person name="Becker A."/>
            <person name="Abrahante J.E."/>
            <person name="Garbe J."/>
            <person name="Badalamenti J.P."/>
            <person name="Herman A."/>
            <person name="Mangelson H."/>
            <person name="Liachko I."/>
            <person name="Sullivan S."/>
            <person name="Sone E.D."/>
            <person name="Koren S."/>
            <person name="Silverstein K.A.T."/>
            <person name="Beckman K.B."/>
            <person name="Gohl D.M."/>
        </authorList>
    </citation>
    <scope>NUCLEOTIDE SEQUENCE</scope>
    <source>
        <strain evidence="1">Duluth1</strain>
        <tissue evidence="1">Whole animal</tissue>
    </source>
</reference>
<evidence type="ECO:0000313" key="2">
    <source>
        <dbReference type="Proteomes" id="UP000828390"/>
    </source>
</evidence>
<name>A0A9D4M8G2_DREPO</name>
<accession>A0A9D4M8G2</accession>
<proteinExistence type="predicted"/>
<gene>
    <name evidence="1" type="ORF">DPMN_034343</name>
</gene>
<evidence type="ECO:0000313" key="1">
    <source>
        <dbReference type="EMBL" id="KAH3871149.1"/>
    </source>
</evidence>
<dbReference type="AlphaFoldDB" id="A0A9D4M8G2"/>
<keyword evidence="2" id="KW-1185">Reference proteome</keyword>
<dbReference type="Proteomes" id="UP000828390">
    <property type="component" value="Unassembled WGS sequence"/>
</dbReference>
<organism evidence="1 2">
    <name type="scientific">Dreissena polymorpha</name>
    <name type="common">Zebra mussel</name>
    <name type="synonym">Mytilus polymorpha</name>
    <dbReference type="NCBI Taxonomy" id="45954"/>
    <lineage>
        <taxon>Eukaryota</taxon>
        <taxon>Metazoa</taxon>
        <taxon>Spiralia</taxon>
        <taxon>Lophotrochozoa</taxon>
        <taxon>Mollusca</taxon>
        <taxon>Bivalvia</taxon>
        <taxon>Autobranchia</taxon>
        <taxon>Heteroconchia</taxon>
        <taxon>Euheterodonta</taxon>
        <taxon>Imparidentia</taxon>
        <taxon>Neoheterodontei</taxon>
        <taxon>Myida</taxon>
        <taxon>Dreissenoidea</taxon>
        <taxon>Dreissenidae</taxon>
        <taxon>Dreissena</taxon>
    </lineage>
</organism>
<comment type="caution">
    <text evidence="1">The sequence shown here is derived from an EMBL/GenBank/DDBJ whole genome shotgun (WGS) entry which is preliminary data.</text>
</comment>
<protein>
    <submittedName>
        <fullName evidence="1">Uncharacterized protein</fullName>
    </submittedName>
</protein>
<sequence length="68" mass="7392">MGKVRENQFLNFTGVFVVTAIRYVLQVYEDGVSVHILNTECGGLLAGEMCSEVASTINAIIDKVKVTV</sequence>
<reference evidence="1" key="2">
    <citation type="submission" date="2020-11" db="EMBL/GenBank/DDBJ databases">
        <authorList>
            <person name="McCartney M.A."/>
            <person name="Auch B."/>
            <person name="Kono T."/>
            <person name="Mallez S."/>
            <person name="Becker A."/>
            <person name="Gohl D.M."/>
            <person name="Silverstein K.A.T."/>
            <person name="Koren S."/>
            <person name="Bechman K.B."/>
            <person name="Herman A."/>
            <person name="Abrahante J.E."/>
            <person name="Garbe J."/>
        </authorList>
    </citation>
    <scope>NUCLEOTIDE SEQUENCE</scope>
    <source>
        <strain evidence="1">Duluth1</strain>
        <tissue evidence="1">Whole animal</tissue>
    </source>
</reference>